<protein>
    <submittedName>
        <fullName evidence="3">Uncharacterized protein</fullName>
    </submittedName>
</protein>
<feature type="region of interest" description="Disordered" evidence="1">
    <location>
        <begin position="28"/>
        <end position="74"/>
    </location>
</feature>
<reference evidence="3" key="1">
    <citation type="journal article" date="2020" name="Fungal Divers.">
        <title>Resolving the Mortierellaceae phylogeny through synthesis of multi-gene phylogenetics and phylogenomics.</title>
        <authorList>
            <person name="Vandepol N."/>
            <person name="Liber J."/>
            <person name="Desiro A."/>
            <person name="Na H."/>
            <person name="Kennedy M."/>
            <person name="Barry K."/>
            <person name="Grigoriev I.V."/>
            <person name="Miller A.N."/>
            <person name="O'Donnell K."/>
            <person name="Stajich J.E."/>
            <person name="Bonito G."/>
        </authorList>
    </citation>
    <scope>NUCLEOTIDE SEQUENCE</scope>
    <source>
        <strain evidence="3">NRRL 28262</strain>
    </source>
</reference>
<organism evidence="3 4">
    <name type="scientific">Linnemannia exigua</name>
    <dbReference type="NCBI Taxonomy" id="604196"/>
    <lineage>
        <taxon>Eukaryota</taxon>
        <taxon>Fungi</taxon>
        <taxon>Fungi incertae sedis</taxon>
        <taxon>Mucoromycota</taxon>
        <taxon>Mortierellomycotina</taxon>
        <taxon>Mortierellomycetes</taxon>
        <taxon>Mortierellales</taxon>
        <taxon>Mortierellaceae</taxon>
        <taxon>Linnemannia</taxon>
    </lineage>
</organism>
<dbReference type="AlphaFoldDB" id="A0AAD4DJ71"/>
<comment type="caution">
    <text evidence="3">The sequence shown here is derived from an EMBL/GenBank/DDBJ whole genome shotgun (WGS) entry which is preliminary data.</text>
</comment>
<keyword evidence="4" id="KW-1185">Reference proteome</keyword>
<dbReference type="EMBL" id="JAAAIL010000115">
    <property type="protein sequence ID" value="KAG0279589.1"/>
    <property type="molecule type" value="Genomic_DNA"/>
</dbReference>
<gene>
    <name evidence="3" type="ORF">BGZ95_000787</name>
</gene>
<dbReference type="Proteomes" id="UP001194580">
    <property type="component" value="Unassembled WGS sequence"/>
</dbReference>
<keyword evidence="2" id="KW-0732">Signal</keyword>
<evidence type="ECO:0000313" key="3">
    <source>
        <dbReference type="EMBL" id="KAG0279589.1"/>
    </source>
</evidence>
<sequence length="140" mass="13436">MMFKSSITTFLLLATLAILASAQEVPATTTPSLTATPTTNSAATGGPTNTATGPAGNTTVTGVPKPPPTNPLTAVPDFTSLASAIASLATGRAQNPGFSPTAKPGGANGASRLGGASDVMTGLVMVVLSAVVAGAGTLAL</sequence>
<feature type="compositionally biased region" description="Low complexity" evidence="1">
    <location>
        <begin position="28"/>
        <end position="63"/>
    </location>
</feature>
<evidence type="ECO:0000313" key="4">
    <source>
        <dbReference type="Proteomes" id="UP001194580"/>
    </source>
</evidence>
<evidence type="ECO:0000256" key="2">
    <source>
        <dbReference type="SAM" id="SignalP"/>
    </source>
</evidence>
<accession>A0AAD4DJ71</accession>
<proteinExistence type="predicted"/>
<feature type="chain" id="PRO_5042013968" evidence="2">
    <location>
        <begin position="23"/>
        <end position="140"/>
    </location>
</feature>
<feature type="signal peptide" evidence="2">
    <location>
        <begin position="1"/>
        <end position="22"/>
    </location>
</feature>
<name>A0AAD4DJ71_9FUNG</name>
<evidence type="ECO:0000256" key="1">
    <source>
        <dbReference type="SAM" id="MobiDB-lite"/>
    </source>
</evidence>